<evidence type="ECO:0000259" key="1">
    <source>
        <dbReference type="Pfam" id="PF06985"/>
    </source>
</evidence>
<feature type="domain" description="Heterokaryon incompatibility" evidence="1">
    <location>
        <begin position="24"/>
        <end position="116"/>
    </location>
</feature>
<keyword evidence="3" id="KW-1185">Reference proteome</keyword>
<dbReference type="AlphaFoldDB" id="A0A9P9BJU7"/>
<dbReference type="OrthoDB" id="20872at2759"/>
<dbReference type="RefSeq" id="XP_046006717.1">
    <property type="nucleotide sequence ID" value="XM_046150723.1"/>
</dbReference>
<reference evidence="2" key="1">
    <citation type="journal article" date="2021" name="Nat. Commun.">
        <title>Genetic determinants of endophytism in the Arabidopsis root mycobiome.</title>
        <authorList>
            <person name="Mesny F."/>
            <person name="Miyauchi S."/>
            <person name="Thiergart T."/>
            <person name="Pickel B."/>
            <person name="Atanasova L."/>
            <person name="Karlsson M."/>
            <person name="Huettel B."/>
            <person name="Barry K.W."/>
            <person name="Haridas S."/>
            <person name="Chen C."/>
            <person name="Bauer D."/>
            <person name="Andreopoulos W."/>
            <person name="Pangilinan J."/>
            <person name="LaButti K."/>
            <person name="Riley R."/>
            <person name="Lipzen A."/>
            <person name="Clum A."/>
            <person name="Drula E."/>
            <person name="Henrissat B."/>
            <person name="Kohler A."/>
            <person name="Grigoriev I.V."/>
            <person name="Martin F.M."/>
            <person name="Hacquard S."/>
        </authorList>
    </citation>
    <scope>NUCLEOTIDE SEQUENCE</scope>
    <source>
        <strain evidence="2">MPI-CAGE-CH-0230</strain>
    </source>
</reference>
<gene>
    <name evidence="2" type="ORF">B0I36DRAFT_253005</name>
</gene>
<organism evidence="2 3">
    <name type="scientific">Microdochium trichocladiopsis</name>
    <dbReference type="NCBI Taxonomy" id="1682393"/>
    <lineage>
        <taxon>Eukaryota</taxon>
        <taxon>Fungi</taxon>
        <taxon>Dikarya</taxon>
        <taxon>Ascomycota</taxon>
        <taxon>Pezizomycotina</taxon>
        <taxon>Sordariomycetes</taxon>
        <taxon>Xylariomycetidae</taxon>
        <taxon>Xylariales</taxon>
        <taxon>Microdochiaceae</taxon>
        <taxon>Microdochium</taxon>
    </lineage>
</organism>
<proteinExistence type="predicted"/>
<evidence type="ECO:0000313" key="2">
    <source>
        <dbReference type="EMBL" id="KAH7018450.1"/>
    </source>
</evidence>
<evidence type="ECO:0000313" key="3">
    <source>
        <dbReference type="Proteomes" id="UP000756346"/>
    </source>
</evidence>
<comment type="caution">
    <text evidence="2">The sequence shown here is derived from an EMBL/GenBank/DDBJ whole genome shotgun (WGS) entry which is preliminary data.</text>
</comment>
<dbReference type="Proteomes" id="UP000756346">
    <property type="component" value="Unassembled WGS sequence"/>
</dbReference>
<name>A0A9P9BJU7_9PEZI</name>
<dbReference type="Pfam" id="PF06985">
    <property type="entry name" value="HET"/>
    <property type="match status" value="1"/>
</dbReference>
<dbReference type="EMBL" id="JAGTJQ010000011">
    <property type="protein sequence ID" value="KAH7018450.1"/>
    <property type="molecule type" value="Genomic_DNA"/>
</dbReference>
<feature type="non-terminal residue" evidence="2">
    <location>
        <position position="1"/>
    </location>
</feature>
<dbReference type="PANTHER" id="PTHR10622:SF12">
    <property type="entry name" value="HET DOMAIN-CONTAINING PROTEIN"/>
    <property type="match status" value="1"/>
</dbReference>
<sequence length="249" mass="28978">MWLIETRTLKLKFVTDARQEGRPYAILSHTWVDGEEVNFQEFQDLERAEATRPSGFAKIKKTCELALREEPPLEYCWVDTCCIDKSSSAELTEAINSMFRWYKHSTVCYAFLADLKPGKSVNEEDLAACRWFSRGWTLQELIAPRVMAFFDKEWRFRGTKRRLRTALSNITGISTTVLSDVEEVFGECIAKRMSWAAKRQTTRLEDKAYCLLGIFGVYMPMIYGEGSKAFMRLQEELIKDNHDRSIFAW</sequence>
<dbReference type="InterPro" id="IPR010730">
    <property type="entry name" value="HET"/>
</dbReference>
<protein>
    <submittedName>
        <fullName evidence="2">Heterokaryon incompatibility protein-domain-containing protein</fullName>
    </submittedName>
</protein>
<dbReference type="GeneID" id="70180269"/>
<accession>A0A9P9BJU7</accession>
<dbReference type="PANTHER" id="PTHR10622">
    <property type="entry name" value="HET DOMAIN-CONTAINING PROTEIN"/>
    <property type="match status" value="1"/>
</dbReference>